<dbReference type="InterPro" id="IPR004125">
    <property type="entry name" value="Signal_recog_particle_SRP54_M"/>
</dbReference>
<dbReference type="HAMAP" id="MF_00306">
    <property type="entry name" value="SRP54"/>
    <property type="match status" value="1"/>
</dbReference>
<dbReference type="InterPro" id="IPR003593">
    <property type="entry name" value="AAA+_ATPase"/>
</dbReference>
<evidence type="ECO:0000256" key="10">
    <source>
        <dbReference type="HAMAP-Rule" id="MF_00306"/>
    </source>
</evidence>
<gene>
    <name evidence="10" type="primary">srp54</name>
    <name evidence="12" type="ORF">OdinLCB4_004025</name>
</gene>
<dbReference type="Pfam" id="PF02978">
    <property type="entry name" value="SRP_SPB"/>
    <property type="match status" value="1"/>
</dbReference>
<dbReference type="CDD" id="cd17875">
    <property type="entry name" value="SRP54_G"/>
    <property type="match status" value="1"/>
</dbReference>
<keyword evidence="8 10" id="KW-0687">Ribonucleoprotein</keyword>
<dbReference type="SMART" id="SM00963">
    <property type="entry name" value="SRP54_N"/>
    <property type="match status" value="1"/>
</dbReference>
<organism evidence="12 13">
    <name type="scientific">Odinarchaeota yellowstonii (strain LCB_4)</name>
    <dbReference type="NCBI Taxonomy" id="1841599"/>
    <lineage>
        <taxon>Archaea</taxon>
        <taxon>Promethearchaeati</taxon>
        <taxon>Candidatus Odinarchaeota</taxon>
        <taxon>Candidatus Odinarchaeia</taxon>
        <taxon>Candidatus Odinarchaeales</taxon>
        <taxon>Candidatus Odinarchaeaceae</taxon>
        <taxon>Candidatus Odinarchaeum</taxon>
    </lineage>
</organism>
<dbReference type="Gene3D" id="3.40.50.300">
    <property type="entry name" value="P-loop containing nucleotide triphosphate hydrolases"/>
    <property type="match status" value="1"/>
</dbReference>
<dbReference type="InterPro" id="IPR022941">
    <property type="entry name" value="SRP54"/>
</dbReference>
<dbReference type="InterPro" id="IPR027417">
    <property type="entry name" value="P-loop_NTPase"/>
</dbReference>
<dbReference type="Proteomes" id="UP000186851">
    <property type="component" value="Chromosome"/>
</dbReference>
<feature type="binding site" evidence="10">
    <location>
        <begin position="108"/>
        <end position="115"/>
    </location>
    <ligand>
        <name>GTP</name>
        <dbReference type="ChEBI" id="CHEBI:37565"/>
    </ligand>
</feature>
<dbReference type="EMBL" id="CP091871">
    <property type="protein sequence ID" value="WEU39662.1"/>
    <property type="molecule type" value="Genomic_DNA"/>
</dbReference>
<keyword evidence="3 10" id="KW-0547">Nucleotide-binding</keyword>
<evidence type="ECO:0000256" key="1">
    <source>
        <dbReference type="ARBA" id="ARBA00005450"/>
    </source>
</evidence>
<keyword evidence="7 10" id="KW-0733">Signal recognition particle</keyword>
<evidence type="ECO:0000313" key="13">
    <source>
        <dbReference type="Proteomes" id="UP000186851"/>
    </source>
</evidence>
<reference evidence="12" key="1">
    <citation type="journal article" date="2017" name="Nature">
        <title>Asgard archaea illuminate the origin of eukaryotic cellular complexity.</title>
        <authorList>
            <person name="Zaremba-Niedzwiedzka K."/>
            <person name="Caceres E.F."/>
            <person name="Saw J.H."/>
            <person name="Backstrom D."/>
            <person name="Juzokaite L."/>
            <person name="Vancaester E."/>
            <person name="Seitz K.W."/>
            <person name="Anantharaman K."/>
            <person name="Starnawski P."/>
            <person name="Kjeldsen K.U."/>
            <person name="Scott M.B."/>
            <person name="Nunoura T."/>
            <person name="Banfield J.F."/>
            <person name="Schramm A."/>
            <person name="Baker B.J."/>
            <person name="Spang A."/>
            <person name="Ettema T.J.G."/>
        </authorList>
    </citation>
    <scope>NUCLEOTIDE SEQUENCE</scope>
    <source>
        <strain evidence="12">LCB_4</strain>
    </source>
</reference>
<evidence type="ECO:0000256" key="7">
    <source>
        <dbReference type="ARBA" id="ARBA00023135"/>
    </source>
</evidence>
<feature type="binding site" evidence="10">
    <location>
        <begin position="248"/>
        <end position="251"/>
    </location>
    <ligand>
        <name>GTP</name>
        <dbReference type="ChEBI" id="CHEBI:37565"/>
    </ligand>
</feature>
<evidence type="ECO:0000256" key="5">
    <source>
        <dbReference type="ARBA" id="ARBA00022884"/>
    </source>
</evidence>
<comment type="subunit">
    <text evidence="9 10">Part of the signal recognition particle protein translocation system, which is composed of SRP and FtsY. Archaeal SRP consists of a 7S RNA molecule of 300 nucleotides and two protein subunits: SRP54 and SRP19.</text>
</comment>
<dbReference type="InterPro" id="IPR000897">
    <property type="entry name" value="SRP54_GTPase_dom"/>
</dbReference>
<dbReference type="AlphaFoldDB" id="A0AAF0D100"/>
<dbReference type="PANTHER" id="PTHR11564:SF5">
    <property type="entry name" value="SIGNAL RECOGNITION PARTICLE SUBUNIT SRP54"/>
    <property type="match status" value="1"/>
</dbReference>
<dbReference type="GO" id="GO:0048500">
    <property type="term" value="C:signal recognition particle"/>
    <property type="evidence" value="ECO:0007669"/>
    <property type="project" value="UniProtKB-UniRule"/>
</dbReference>
<dbReference type="Pfam" id="PF02881">
    <property type="entry name" value="SRP54_N"/>
    <property type="match status" value="1"/>
</dbReference>
<protein>
    <recommendedName>
        <fullName evidence="10">Signal recognition particle 54 kDa protein</fullName>
        <shortName evidence="10">SRP54</shortName>
        <ecNumber evidence="10">3.6.5.4</ecNumber>
    </recommendedName>
</protein>
<dbReference type="GO" id="GO:0005525">
    <property type="term" value="F:GTP binding"/>
    <property type="evidence" value="ECO:0007669"/>
    <property type="project" value="UniProtKB-UniRule"/>
</dbReference>
<reference evidence="12" key="2">
    <citation type="journal article" date="2022" name="Nat. Microbiol.">
        <title>A closed Candidatus Odinarchaeum chromosome exposes Asgard archaeal viruses.</title>
        <authorList>
            <person name="Tamarit D."/>
            <person name="Caceres E.F."/>
            <person name="Krupovic M."/>
            <person name="Nijland R."/>
            <person name="Eme L."/>
            <person name="Robinson N.P."/>
            <person name="Ettema T.J.G."/>
        </authorList>
    </citation>
    <scope>NUCLEOTIDE SEQUENCE</scope>
    <source>
        <strain evidence="12">LCB_4</strain>
    </source>
</reference>
<keyword evidence="4 10" id="KW-0378">Hydrolase</keyword>
<keyword evidence="2 10" id="KW-0963">Cytoplasm</keyword>
<dbReference type="PROSITE" id="PS00300">
    <property type="entry name" value="SRP54"/>
    <property type="match status" value="1"/>
</dbReference>
<dbReference type="SMART" id="SM00382">
    <property type="entry name" value="AAA"/>
    <property type="match status" value="1"/>
</dbReference>
<sequence length="448" mass="49688">MVLESLGKKLSEAVRKLVRAPLVDERAVKEFIIELQRALLEADTNVELVLELSKRIEKRAMEVELPPGITRREYVLKMVYEELTNILGKRSEPIRLKPGQSNVIMLVGIQGSGKTTTAGKLANYFKKRGIRTALVCADTFRLGAYEQLKQLAEQINVPFYGEPASKDTVKIAKNGISLFKEEKIEAIIIDTAGRHKEEKSLFQEMISLSNEIKPQEIILVIDGSIGQQAHVQAKAFAEATNIGSIIVTKLDGSGRGGGALSAVAATGAPIKFIGTGEKIDDLESFDPPSFLSRLLGMGDLKTLVEKIQEAEATPDREEAKAFLKGQFTLKDMMEQMEKFKKVGTFSKILSYFGLGGKLPEGWETEASEKLDKWKIIMQSMNKKELEDPKIIDKSRINRIAKGSGTSPKDVRELLDQYNMMRKFAKSIGKTRGRGKIGKMMPKGFNYGG</sequence>
<dbReference type="GO" id="GO:0008312">
    <property type="term" value="F:7S RNA binding"/>
    <property type="evidence" value="ECO:0007669"/>
    <property type="project" value="UniProtKB-UniRule"/>
</dbReference>
<dbReference type="InterPro" id="IPR036225">
    <property type="entry name" value="SRP/SRP_N"/>
</dbReference>
<evidence type="ECO:0000259" key="11">
    <source>
        <dbReference type="PROSITE" id="PS00300"/>
    </source>
</evidence>
<dbReference type="SUPFAM" id="SSF47446">
    <property type="entry name" value="Signal peptide-binding domain"/>
    <property type="match status" value="1"/>
</dbReference>
<dbReference type="InterPro" id="IPR036891">
    <property type="entry name" value="Signal_recog_part_SRP54_M_sf"/>
</dbReference>
<dbReference type="SUPFAM" id="SSF47364">
    <property type="entry name" value="Domain of the SRP/SRP receptor G-proteins"/>
    <property type="match status" value="1"/>
</dbReference>
<evidence type="ECO:0000313" key="12">
    <source>
        <dbReference type="EMBL" id="WEU39662.1"/>
    </source>
</evidence>
<comment type="similarity">
    <text evidence="1 10">Belongs to the GTP-binding SRP family. SRP54 subfamily.</text>
</comment>
<evidence type="ECO:0000256" key="3">
    <source>
        <dbReference type="ARBA" id="ARBA00022741"/>
    </source>
</evidence>
<comment type="function">
    <text evidence="10">Involved in targeting and insertion of nascent membrane proteins into the cytoplasmic membrane. Binds to the hydrophobic signal sequence of the ribosome-nascent chain (RNC) as it emerges from the ribosomes. The SRP-RNC complex is then targeted to the cytoplasmic membrane where it interacts with the SRP receptor FtsY.</text>
</comment>
<dbReference type="EC" id="3.6.5.4" evidence="10"/>
<dbReference type="Gene3D" id="1.20.120.140">
    <property type="entry name" value="Signal recognition particle SRP54, nucleotide-binding domain"/>
    <property type="match status" value="1"/>
</dbReference>
<dbReference type="Pfam" id="PF00448">
    <property type="entry name" value="SRP54"/>
    <property type="match status" value="1"/>
</dbReference>
<dbReference type="InterPro" id="IPR013822">
    <property type="entry name" value="Signal_recog_particl_SRP54_hlx"/>
</dbReference>
<evidence type="ECO:0000256" key="6">
    <source>
        <dbReference type="ARBA" id="ARBA00023134"/>
    </source>
</evidence>
<proteinExistence type="inferred from homology"/>
<dbReference type="Gene3D" id="1.10.260.30">
    <property type="entry name" value="Signal recognition particle, SRP54 subunit, M-domain"/>
    <property type="match status" value="1"/>
</dbReference>
<dbReference type="FunFam" id="3.40.50.300:FF:000022">
    <property type="entry name" value="Signal recognition particle 54 kDa subunit"/>
    <property type="match status" value="1"/>
</dbReference>
<feature type="binding site" evidence="10">
    <location>
        <begin position="190"/>
        <end position="194"/>
    </location>
    <ligand>
        <name>GTP</name>
        <dbReference type="ChEBI" id="CHEBI:37565"/>
    </ligand>
</feature>
<comment type="catalytic activity">
    <reaction evidence="10">
        <text>GTP + H2O = GDP + phosphate + H(+)</text>
        <dbReference type="Rhea" id="RHEA:19669"/>
        <dbReference type="ChEBI" id="CHEBI:15377"/>
        <dbReference type="ChEBI" id="CHEBI:15378"/>
        <dbReference type="ChEBI" id="CHEBI:37565"/>
        <dbReference type="ChEBI" id="CHEBI:43474"/>
        <dbReference type="ChEBI" id="CHEBI:58189"/>
        <dbReference type="EC" id="3.6.5.4"/>
    </reaction>
</comment>
<keyword evidence="6 10" id="KW-0342">GTP-binding</keyword>
<dbReference type="SMART" id="SM00962">
    <property type="entry name" value="SRP54"/>
    <property type="match status" value="1"/>
</dbReference>
<evidence type="ECO:0000256" key="9">
    <source>
        <dbReference type="ARBA" id="ARBA00064051"/>
    </source>
</evidence>
<comment type="domain">
    <text evidence="10">Composed of three domains: the N-terminal N domain, which is responsible for interactions with the ribosome, the central G domain, which binds GTP, and the C-terminal M domain, which binds the RNA and the signal sequence of the RNC.</text>
</comment>
<name>A0AAF0D100_ODILC</name>
<accession>A0AAF0D100</accession>
<dbReference type="GO" id="GO:0003924">
    <property type="term" value="F:GTPase activity"/>
    <property type="evidence" value="ECO:0007669"/>
    <property type="project" value="UniProtKB-UniRule"/>
</dbReference>
<evidence type="ECO:0000256" key="4">
    <source>
        <dbReference type="ARBA" id="ARBA00022801"/>
    </source>
</evidence>
<evidence type="ECO:0000256" key="2">
    <source>
        <dbReference type="ARBA" id="ARBA00022490"/>
    </source>
</evidence>
<feature type="domain" description="SRP54-type proteins GTP-binding" evidence="11">
    <location>
        <begin position="269"/>
        <end position="282"/>
    </location>
</feature>
<dbReference type="InterPro" id="IPR042101">
    <property type="entry name" value="SRP54_N_sf"/>
</dbReference>
<keyword evidence="5 10" id="KW-0694">RNA-binding</keyword>
<evidence type="ECO:0000256" key="8">
    <source>
        <dbReference type="ARBA" id="ARBA00023274"/>
    </source>
</evidence>
<dbReference type="PANTHER" id="PTHR11564">
    <property type="entry name" value="SIGNAL RECOGNITION PARTICLE 54K PROTEIN SRP54"/>
    <property type="match status" value="1"/>
</dbReference>
<dbReference type="SUPFAM" id="SSF52540">
    <property type="entry name" value="P-loop containing nucleoside triphosphate hydrolases"/>
    <property type="match status" value="1"/>
</dbReference>
<comment type="subcellular location">
    <subcellularLocation>
        <location evidence="10">Cytoplasm</location>
    </subcellularLocation>
    <text evidence="10">The SRP-RNC complex is targeted to the cytoplasmic membrane.</text>
</comment>
<dbReference type="GO" id="GO:0006614">
    <property type="term" value="P:SRP-dependent cotranslational protein targeting to membrane"/>
    <property type="evidence" value="ECO:0007669"/>
    <property type="project" value="InterPro"/>
</dbReference>
<dbReference type="KEGG" id="oyw:OdinLCB4_004025"/>